<dbReference type="PANTHER" id="PTHR35841">
    <property type="entry name" value="PHOSPHONATES-BINDING PERIPLASMIC PROTEIN"/>
    <property type="match status" value="1"/>
</dbReference>
<dbReference type="SUPFAM" id="SSF53850">
    <property type="entry name" value="Periplasmic binding protein-like II"/>
    <property type="match status" value="1"/>
</dbReference>
<evidence type="ECO:0000256" key="2">
    <source>
        <dbReference type="SAM" id="SignalP"/>
    </source>
</evidence>
<dbReference type="GeneID" id="96999495"/>
<dbReference type="Gene3D" id="3.40.190.10">
    <property type="entry name" value="Periplasmic binding protein-like II"/>
    <property type="match status" value="2"/>
</dbReference>
<dbReference type="Proteomes" id="UP000004191">
    <property type="component" value="Unassembled WGS sequence"/>
</dbReference>
<organism evidence="3 4">
    <name type="scientific">Helcococcus kunzii ATCC 51366</name>
    <dbReference type="NCBI Taxonomy" id="883114"/>
    <lineage>
        <taxon>Bacteria</taxon>
        <taxon>Bacillati</taxon>
        <taxon>Bacillota</taxon>
        <taxon>Tissierellia</taxon>
        <taxon>Tissierellales</taxon>
        <taxon>Peptoniphilaceae</taxon>
        <taxon>Helcococcus</taxon>
    </lineage>
</organism>
<keyword evidence="2" id="KW-0732">Signal</keyword>
<dbReference type="EMBL" id="AGEI01000028">
    <property type="protein sequence ID" value="EHR32617.1"/>
    <property type="molecule type" value="Genomic_DNA"/>
</dbReference>
<name>H3NQD7_9FIRM</name>
<evidence type="ECO:0000313" key="3">
    <source>
        <dbReference type="EMBL" id="EHR32617.1"/>
    </source>
</evidence>
<feature type="region of interest" description="Disordered" evidence="1">
    <location>
        <begin position="333"/>
        <end position="353"/>
    </location>
</feature>
<proteinExistence type="predicted"/>
<dbReference type="PANTHER" id="PTHR35841:SF1">
    <property type="entry name" value="PHOSPHONATES-BINDING PERIPLASMIC PROTEIN"/>
    <property type="match status" value="1"/>
</dbReference>
<gene>
    <name evidence="3" type="ORF">HMPREF9709_01548</name>
</gene>
<protein>
    <submittedName>
        <fullName evidence="3">Phosphate/phosphite/phosphonate ABC transporter, periplasmic binding protein</fullName>
    </submittedName>
</protein>
<dbReference type="eggNOG" id="COG3221">
    <property type="taxonomic scope" value="Bacteria"/>
</dbReference>
<dbReference type="RefSeq" id="WP_005399063.1">
    <property type="nucleotide sequence ID" value="NZ_JH601088.1"/>
</dbReference>
<keyword evidence="4" id="KW-1185">Reference proteome</keyword>
<dbReference type="PROSITE" id="PS51257">
    <property type="entry name" value="PROKAR_LIPOPROTEIN"/>
    <property type="match status" value="1"/>
</dbReference>
<dbReference type="PATRIC" id="fig|883114.3.peg.1545"/>
<evidence type="ECO:0000313" key="4">
    <source>
        <dbReference type="Proteomes" id="UP000004191"/>
    </source>
</evidence>
<dbReference type="HOGENOM" id="CLU_051472_0_0_9"/>
<feature type="chain" id="PRO_5038410220" evidence="2">
    <location>
        <begin position="25"/>
        <end position="353"/>
    </location>
</feature>
<reference evidence="3 4" key="1">
    <citation type="submission" date="2012-01" db="EMBL/GenBank/DDBJ databases">
        <title>The Genome Sequence of Helcococcus kunzii ATCC 51366.</title>
        <authorList>
            <consortium name="The Broad Institute Genome Sequencing Platform"/>
            <person name="Earl A."/>
            <person name="Ward D."/>
            <person name="Feldgarden M."/>
            <person name="Gevers D."/>
            <person name="Huys G."/>
            <person name="Young S.K."/>
            <person name="Zeng Q."/>
            <person name="Gargeya S."/>
            <person name="Fitzgerald M."/>
            <person name="Haas B."/>
            <person name="Abouelleil A."/>
            <person name="Alvarado L."/>
            <person name="Arachchi H.M."/>
            <person name="Berlin A."/>
            <person name="Chapman S.B."/>
            <person name="Gearin G."/>
            <person name="Goldberg J."/>
            <person name="Griggs A."/>
            <person name="Gujja S."/>
            <person name="Hansen M."/>
            <person name="Heiman D."/>
            <person name="Howarth C."/>
            <person name="Larimer J."/>
            <person name="Lui A."/>
            <person name="MacDonald P.J.P."/>
            <person name="McCowen C."/>
            <person name="Montmayeur A."/>
            <person name="Murphy C."/>
            <person name="Neiman D."/>
            <person name="Pearson M."/>
            <person name="Priest M."/>
            <person name="Roberts A."/>
            <person name="Saif S."/>
            <person name="Shea T."/>
            <person name="Sisk P."/>
            <person name="Stolte C."/>
            <person name="Sykes S."/>
            <person name="Wortman J."/>
            <person name="Nusbaum C."/>
            <person name="Birren B."/>
        </authorList>
    </citation>
    <scope>NUCLEOTIDE SEQUENCE [LARGE SCALE GENOMIC DNA]</scope>
    <source>
        <strain evidence="3 4">ATCC 51366</strain>
    </source>
</reference>
<sequence length="353" mass="39080">MNISKKIVSLLLALAMVFSLVACGTSNNEPKDTSKKEGELTKVDEISVQFVPSRDPEDIINATKPLGDILKKHLKEQGFDVNKIDISVGTNYEATGEALSSGSIDVGLIPGGTYVLYDDGAEVLLTATRKGLSNDSENAKDWNENKPTKLTDKQVTYYRSIIIAGPSEKGQELAKKVNSGAELTWDDIKDAKWGVRGISSSAGYIYPYLYLKDKFGKTIPDLKSVVEMDNYNTSMAQLATGQLDVIVAFADARMDNEPKWQSEYQGKNTIWEDTNIIGVTDPIYNDTVSVSKKSSKMTAELKEALANAFIELAKTDEGKEVIKIYNHEGYEKAKSEDYDKERQAQKIMKELNQ</sequence>
<dbReference type="OrthoDB" id="9776786at2"/>
<dbReference type="STRING" id="883114.HMPREF9709_01548"/>
<dbReference type="Pfam" id="PF12974">
    <property type="entry name" value="Phosphonate-bd"/>
    <property type="match status" value="1"/>
</dbReference>
<comment type="caution">
    <text evidence="3">The sequence shown here is derived from an EMBL/GenBank/DDBJ whole genome shotgun (WGS) entry which is preliminary data.</text>
</comment>
<accession>H3NQD7</accession>
<evidence type="ECO:0000256" key="1">
    <source>
        <dbReference type="SAM" id="MobiDB-lite"/>
    </source>
</evidence>
<feature type="signal peptide" evidence="2">
    <location>
        <begin position="1"/>
        <end position="24"/>
    </location>
</feature>
<dbReference type="AlphaFoldDB" id="H3NQD7"/>